<feature type="domain" description="WYL" evidence="1">
    <location>
        <begin position="532"/>
        <end position="593"/>
    </location>
</feature>
<dbReference type="PROSITE" id="PS52050">
    <property type="entry name" value="WYL"/>
    <property type="match status" value="1"/>
</dbReference>
<dbReference type="InterPro" id="IPR032830">
    <property type="entry name" value="XPB/Ssl2_N"/>
</dbReference>
<protein>
    <submittedName>
        <fullName evidence="4">Uncharacterized protein</fullName>
    </submittedName>
</protein>
<reference evidence="4 5" key="1">
    <citation type="submission" date="2019-05" db="EMBL/GenBank/DDBJ databases">
        <title>Mumia sp. nov., isolated from the intestinal contents of plateau pika (Ochotona curzoniae) in the Qinghai-Tibet plateau of China.</title>
        <authorList>
            <person name="Tian Z."/>
        </authorList>
    </citation>
    <scope>NUCLEOTIDE SEQUENCE [LARGE SCALE GENOMIC DNA]</scope>
    <source>
        <strain evidence="5">527</strain>
        <strain evidence="4">Z527</strain>
    </source>
</reference>
<evidence type="ECO:0000259" key="1">
    <source>
        <dbReference type="Pfam" id="PF13280"/>
    </source>
</evidence>
<dbReference type="EMBL" id="VDFR01000092">
    <property type="protein sequence ID" value="TNC42768.1"/>
    <property type="molecule type" value="Genomic_DNA"/>
</dbReference>
<dbReference type="Pfam" id="PF13280">
    <property type="entry name" value="WYL"/>
    <property type="match status" value="1"/>
</dbReference>
<feature type="domain" description="Helicase XPB/Ssl2 N-terminal" evidence="2">
    <location>
        <begin position="324"/>
        <end position="441"/>
    </location>
</feature>
<accession>A0A5C4MFN9</accession>
<dbReference type="EMBL" id="VDFR01000091">
    <property type="protein sequence ID" value="TNC42794.1"/>
    <property type="molecule type" value="Genomic_DNA"/>
</dbReference>
<evidence type="ECO:0000313" key="4">
    <source>
        <dbReference type="EMBL" id="TNC42794.1"/>
    </source>
</evidence>
<gene>
    <name evidence="4" type="ORF">FHE65_20070</name>
    <name evidence="3" type="ORF">FHE65_20480</name>
</gene>
<organism evidence="4 5">
    <name type="scientific">Mumia zhuanghuii</name>
    <dbReference type="NCBI Taxonomy" id="2585211"/>
    <lineage>
        <taxon>Bacteria</taxon>
        <taxon>Bacillati</taxon>
        <taxon>Actinomycetota</taxon>
        <taxon>Actinomycetes</taxon>
        <taxon>Propionibacteriales</taxon>
        <taxon>Nocardioidaceae</taxon>
        <taxon>Mumia</taxon>
    </lineage>
</organism>
<comment type="caution">
    <text evidence="4">The sequence shown here is derived from an EMBL/GenBank/DDBJ whole genome shotgun (WGS) entry which is preliminary data.</text>
</comment>
<dbReference type="Proteomes" id="UP000306740">
    <property type="component" value="Unassembled WGS sequence"/>
</dbReference>
<proteinExistence type="predicted"/>
<sequence>MLLRARPDLATPTPADIGQLASRAASRPSVAWALDRLDLAHLSTLAAMSALDPPVTLAALRRQVDADDGRIAAMVARLHASALVWGDPDAWHVVREARDALRNFGPRGPYDGPPALRTREVDERRMRHASAGSVMELLQRVEHLLATWGERPVPVLRSGGRGVRDLRNAATLLGVSTEQVEFVLDVAEAARLLGRAVDPVNGEVWAPTTAFDTWRERPPADRWITLTSGWMSRPGRRVRAQVLRTLASADGGAYTDVEDVVDAVAWNLPRADEGRDALVRRTLVEGTWLGVLALDALSPAGAGLGLPDARDVVQRLLPESVTHVLVQADLTAVAPGPLEPAVRARLEDLAVVESRGGATVYRFTPGSLRHALDLGWPASEIHTFLADVSVTPIPQPLTYLVDDTARLHGRLRLGDAGSYVRADDPAELDALLADPTLGPTLHRIAPTVLVSTVRADLLAERLAASGRQAVAEEPGGVVRVRRRDVVRAEVVEVGVRQSQDPADAVAALRAGEMAASLRPVAGRDDQRGSLATMAQLREAAEAQQRMWVAYMDQAGTRTERVVDPLRVDAGWLTAFDHRTQKVQRFAVHRIVQVASAP</sequence>
<name>A0A5C4MFN9_9ACTN</name>
<evidence type="ECO:0000313" key="5">
    <source>
        <dbReference type="Proteomes" id="UP000306740"/>
    </source>
</evidence>
<dbReference type="AlphaFoldDB" id="A0A5C4MFN9"/>
<evidence type="ECO:0000259" key="2">
    <source>
        <dbReference type="Pfam" id="PF13625"/>
    </source>
</evidence>
<evidence type="ECO:0000313" key="3">
    <source>
        <dbReference type="EMBL" id="TNC42768.1"/>
    </source>
</evidence>
<dbReference type="InterPro" id="IPR026881">
    <property type="entry name" value="WYL_dom"/>
</dbReference>
<dbReference type="Pfam" id="PF13625">
    <property type="entry name" value="Helicase_C_3"/>
    <property type="match status" value="1"/>
</dbReference>
<dbReference type="OrthoDB" id="3415124at2"/>